<evidence type="ECO:0000313" key="10">
    <source>
        <dbReference type="Proteomes" id="UP001230951"/>
    </source>
</evidence>
<keyword evidence="5 7" id="KW-0456">Lyase</keyword>
<dbReference type="Gene3D" id="3.90.1150.10">
    <property type="entry name" value="Aspartate Aminotransferase, domain 1"/>
    <property type="match status" value="1"/>
</dbReference>
<evidence type="ECO:0000313" key="8">
    <source>
        <dbReference type="EMBL" id="MDP9904678.1"/>
    </source>
</evidence>
<accession>A0AAW8DDU6</accession>
<evidence type="ECO:0000256" key="1">
    <source>
        <dbReference type="ARBA" id="ARBA00001933"/>
    </source>
</evidence>
<gene>
    <name evidence="8" type="ORF">J2S90_001633</name>
    <name evidence="9" type="ORF">J2S93_002320</name>
</gene>
<keyword evidence="3" id="KW-0210">Decarboxylase</keyword>
<dbReference type="GO" id="GO:0004058">
    <property type="term" value="F:aromatic-L-amino-acid decarboxylase activity"/>
    <property type="evidence" value="ECO:0007669"/>
    <property type="project" value="UniProtKB-ARBA"/>
</dbReference>
<evidence type="ECO:0000313" key="9">
    <source>
        <dbReference type="EMBL" id="MDQ0180893.1"/>
    </source>
</evidence>
<dbReference type="InterPro" id="IPR015424">
    <property type="entry name" value="PyrdxlP-dep_Trfase"/>
</dbReference>
<sequence>MDSLQFSDVEGYGELLPRVLDAALGHLDELAHRPVRMPQTRARLHELLGGPLPLTSTPAEKVLETLVRGGQLGASPSGSPRYFGYVVGGTLPIALAADWLTSVWDQCGVIYDMSPLTGTLEEICGEWLVDLFGLPVGTSTAFTPGCTYANILSLTAARHAVLERHGWNVREQGMQGAPTITVLANERIHASVRRALNVLGLSGNLRKIETDADGRILPIALERGLKKASGAPLIVCGQVGDINTGAIEFLQPLCEQVHDAGGWVHLDAAFGLWAAATDMRHTLLAGLENADSWATDAHKWLNVPYDSGIAFIADKAAHRAALAMSPDYLQHNQPRERHTLDWGLSMSARSRVIPIWAALTQLGKDGVARMVQRHCDQAKRFARLLAEEPGVEIANNVTLNQIAVRFHHPTHDTDTHTQNVTDAFQHEGIGWAQTSIHNERKILRLSIINWATTEDDIDRAAESLLRNHRRLIHQGDMARCAQSVITNHRRIKEAGILQP</sequence>
<comment type="cofactor">
    <cofactor evidence="1 6 7">
        <name>pyridoxal 5'-phosphate</name>
        <dbReference type="ChEBI" id="CHEBI:597326"/>
    </cofactor>
</comment>
<dbReference type="EMBL" id="JAUSTF010000004">
    <property type="protein sequence ID" value="MDQ0180893.1"/>
    <property type="molecule type" value="Genomic_DNA"/>
</dbReference>
<dbReference type="PANTHER" id="PTHR11999">
    <property type="entry name" value="GROUP II PYRIDOXAL-5-PHOSPHATE DECARBOXYLASE"/>
    <property type="match status" value="1"/>
</dbReference>
<evidence type="ECO:0000256" key="6">
    <source>
        <dbReference type="PIRSR" id="PIRSR602129-50"/>
    </source>
</evidence>
<keyword evidence="4 6" id="KW-0663">Pyridoxal phosphate</keyword>
<dbReference type="AlphaFoldDB" id="A0AAW8DDU6"/>
<dbReference type="InterPro" id="IPR010977">
    <property type="entry name" value="Aromatic_deC"/>
</dbReference>
<dbReference type="EMBL" id="JAUSRG010000003">
    <property type="protein sequence ID" value="MDP9904678.1"/>
    <property type="molecule type" value="Genomic_DNA"/>
</dbReference>
<reference evidence="8 10" key="1">
    <citation type="submission" date="2023-07" db="EMBL/GenBank/DDBJ databases">
        <title>Sorghum-associated microbial communities from plants grown in Nebraska, USA.</title>
        <authorList>
            <person name="Schachtman D."/>
        </authorList>
    </citation>
    <scope>NUCLEOTIDE SEQUENCE</scope>
    <source>
        <strain evidence="8">DS1006</strain>
        <strain evidence="9 10">DS1016</strain>
    </source>
</reference>
<evidence type="ECO:0000256" key="2">
    <source>
        <dbReference type="ARBA" id="ARBA00009533"/>
    </source>
</evidence>
<dbReference type="GO" id="GO:0019752">
    <property type="term" value="P:carboxylic acid metabolic process"/>
    <property type="evidence" value="ECO:0007669"/>
    <property type="project" value="InterPro"/>
</dbReference>
<dbReference type="Proteomes" id="UP001242995">
    <property type="component" value="Unassembled WGS sequence"/>
</dbReference>
<dbReference type="PANTHER" id="PTHR11999:SF70">
    <property type="entry name" value="MIP05841P"/>
    <property type="match status" value="1"/>
</dbReference>
<dbReference type="Proteomes" id="UP001230951">
    <property type="component" value="Unassembled WGS sequence"/>
</dbReference>
<keyword evidence="10" id="KW-1185">Reference proteome</keyword>
<protein>
    <submittedName>
        <fullName evidence="8">Glutamate/tyrosine decarboxylase-like PLP-dependent enzyme</fullName>
    </submittedName>
</protein>
<dbReference type="Gene3D" id="3.40.640.10">
    <property type="entry name" value="Type I PLP-dependent aspartate aminotransferase-like (Major domain)"/>
    <property type="match status" value="1"/>
</dbReference>
<feature type="modified residue" description="N6-(pyridoxal phosphate)lysine" evidence="6">
    <location>
        <position position="299"/>
    </location>
</feature>
<dbReference type="InterPro" id="IPR015422">
    <property type="entry name" value="PyrdxlP-dep_Trfase_small"/>
</dbReference>
<dbReference type="InterPro" id="IPR002129">
    <property type="entry name" value="PyrdxlP-dep_de-COase"/>
</dbReference>
<evidence type="ECO:0000256" key="4">
    <source>
        <dbReference type="ARBA" id="ARBA00022898"/>
    </source>
</evidence>
<dbReference type="Pfam" id="PF00282">
    <property type="entry name" value="Pyridoxal_deC"/>
    <property type="match status" value="1"/>
</dbReference>
<dbReference type="InterPro" id="IPR015421">
    <property type="entry name" value="PyrdxlP-dep_Trfase_major"/>
</dbReference>
<organism evidence="8 11">
    <name type="scientific">Arthrobacter bambusae</name>
    <dbReference type="NCBI Taxonomy" id="1338426"/>
    <lineage>
        <taxon>Bacteria</taxon>
        <taxon>Bacillati</taxon>
        <taxon>Actinomycetota</taxon>
        <taxon>Actinomycetes</taxon>
        <taxon>Micrococcales</taxon>
        <taxon>Micrococcaceae</taxon>
        <taxon>Arthrobacter</taxon>
    </lineage>
</organism>
<comment type="similarity">
    <text evidence="2 7">Belongs to the group II decarboxylase family.</text>
</comment>
<dbReference type="SUPFAM" id="SSF53383">
    <property type="entry name" value="PLP-dependent transferases"/>
    <property type="match status" value="1"/>
</dbReference>
<proteinExistence type="inferred from homology"/>
<evidence type="ECO:0000313" key="11">
    <source>
        <dbReference type="Proteomes" id="UP001242995"/>
    </source>
</evidence>
<evidence type="ECO:0000256" key="7">
    <source>
        <dbReference type="RuleBase" id="RU000382"/>
    </source>
</evidence>
<dbReference type="RefSeq" id="WP_306960516.1">
    <property type="nucleotide sequence ID" value="NZ_JAUSRG010000003.1"/>
</dbReference>
<comment type="caution">
    <text evidence="8">The sequence shown here is derived from an EMBL/GenBank/DDBJ whole genome shotgun (WGS) entry which is preliminary data.</text>
</comment>
<evidence type="ECO:0000256" key="5">
    <source>
        <dbReference type="ARBA" id="ARBA00023239"/>
    </source>
</evidence>
<evidence type="ECO:0000256" key="3">
    <source>
        <dbReference type="ARBA" id="ARBA00022793"/>
    </source>
</evidence>
<name>A0AAW8DDU6_9MICC</name>
<dbReference type="GO" id="GO:0030170">
    <property type="term" value="F:pyridoxal phosphate binding"/>
    <property type="evidence" value="ECO:0007669"/>
    <property type="project" value="InterPro"/>
</dbReference>